<evidence type="ECO:0000256" key="3">
    <source>
        <dbReference type="ARBA" id="ARBA00012895"/>
    </source>
</evidence>
<dbReference type="EC" id="5.6.2.2" evidence="3"/>
<dbReference type="PANTHER" id="PTHR43493">
    <property type="entry name" value="DNA GYRASE/TOPOISOMERASE SUBUNIT A"/>
    <property type="match status" value="1"/>
</dbReference>
<keyword evidence="6 7" id="KW-0413">Isomerase</keyword>
<evidence type="ECO:0000256" key="4">
    <source>
        <dbReference type="ARBA" id="ARBA00023029"/>
    </source>
</evidence>
<keyword evidence="10" id="KW-1185">Reference proteome</keyword>
<dbReference type="InterPro" id="IPR006691">
    <property type="entry name" value="GyrA/parC_rep"/>
</dbReference>
<keyword evidence="5 7" id="KW-0238">DNA-binding</keyword>
<evidence type="ECO:0000256" key="1">
    <source>
        <dbReference type="ARBA" id="ARBA00000185"/>
    </source>
</evidence>
<dbReference type="InterPro" id="IPR013757">
    <property type="entry name" value="Topo_IIA_A_a_sf"/>
</dbReference>
<accession>A0A0K8J7S3</accession>
<evidence type="ECO:0000256" key="5">
    <source>
        <dbReference type="ARBA" id="ARBA00023125"/>
    </source>
</evidence>
<dbReference type="GO" id="GO:0005524">
    <property type="term" value="F:ATP binding"/>
    <property type="evidence" value="ECO:0007669"/>
    <property type="project" value="InterPro"/>
</dbReference>
<dbReference type="InterPro" id="IPR013758">
    <property type="entry name" value="Topo_IIA_A/C_ab"/>
</dbReference>
<sequence>MKNQNQQDQIIQLDFSEEMKNSYRDYAMSVIVSRAVPDVRDGLKPVQRRILYSMIELGLDPNKPHRKSARIVGDTMGKYHPHGDSSIYDALVNMSKDYSLMVPLVDGHGNFGSIDGDGAAAMRYTEARLSPGAMALLNHLEKGLIDFNPNFDGSEKEPVVLPAMIPNLLINGTTGIAVGMSTNIPPHNPDEVIEGVMAYMDNPDITIKELMNYIPAPDFPTGGTIINVDDMEQIYETGEGKIRIRAKVEIENGDNGRKNIVITEIPYTVAGNKSKLVENLSNLIKDKVFDEIYDVRDESSKEGIRIVIEVKRDRDINNLLNGLYKKTVMEDTYSVNFLAIKDQQPVTFNLKGLIKEFVDFQEELYTKEYNYLLDKAKKRLEIVGGLIKATDIIDLIIEILRGSSSVKQAKACLMTGNVEGIRFKSQASKKEAATLNFTERQAEAILTMQLSKLIGLEILKLHEEEGSLKDSIAEYEKVLGSKKELYKIIKKRLKEYKKVFHSPRKTMLINAKTSDYVEEKKVEDIYILIDRFGYTKSLDSASYTRVSEDNLKDYSYIIQMKNTDRLCCFTKEGNMFQIKAENIPRCKMRDRGSLIHTLCKLEKEEIILYTSFEELFESQMLFVTKKGFIKQVSGAEFETNRSQISATKLEEGDQVIGINLLSAGDILAGNYKVIILTEKGLSLGFPLAEVAEFKRNSRGVRAIKLDKDDTVCFAKAVSPDTETFVYNDKELSAKKVRLRKRGDKGHKAKL</sequence>
<organism evidence="9 10">
    <name type="scientific">Herbinix luporum</name>
    <dbReference type="NCBI Taxonomy" id="1679721"/>
    <lineage>
        <taxon>Bacteria</taxon>
        <taxon>Bacillati</taxon>
        <taxon>Bacillota</taxon>
        <taxon>Clostridia</taxon>
        <taxon>Lachnospirales</taxon>
        <taxon>Lachnospiraceae</taxon>
        <taxon>Herbinix</taxon>
    </lineage>
</organism>
<evidence type="ECO:0000313" key="9">
    <source>
        <dbReference type="EMBL" id="CUH93600.1"/>
    </source>
</evidence>
<gene>
    <name evidence="9" type="ORF">SD1D_2064</name>
</gene>
<dbReference type="Gene3D" id="1.10.268.10">
    <property type="entry name" value="Topoisomerase, domain 3"/>
    <property type="match status" value="1"/>
</dbReference>
<dbReference type="OrthoDB" id="9806486at2"/>
<dbReference type="InterPro" id="IPR050220">
    <property type="entry name" value="Type_II_DNA_Topoisomerases"/>
</dbReference>
<feature type="active site" description="O-(5'-phospho-DNA)-tyrosine intermediate" evidence="7">
    <location>
        <position position="124"/>
    </location>
</feature>
<dbReference type="InterPro" id="IPR002205">
    <property type="entry name" value="Topo_IIA_dom_A"/>
</dbReference>
<feature type="domain" description="Topo IIA-type catalytic" evidence="8">
    <location>
        <begin position="36"/>
        <end position="525"/>
    </location>
</feature>
<dbReference type="KEGG" id="hsd:SD1D_2064"/>
<dbReference type="AlphaFoldDB" id="A0A0K8J7S3"/>
<dbReference type="GO" id="GO:0034335">
    <property type="term" value="F:DNA negative supercoiling activity"/>
    <property type="evidence" value="ECO:0007669"/>
    <property type="project" value="UniProtKB-ARBA"/>
</dbReference>
<dbReference type="GO" id="GO:0003677">
    <property type="term" value="F:DNA binding"/>
    <property type="evidence" value="ECO:0007669"/>
    <property type="project" value="UniProtKB-UniRule"/>
</dbReference>
<proteinExistence type="inferred from homology"/>
<evidence type="ECO:0000259" key="8">
    <source>
        <dbReference type="PROSITE" id="PS52040"/>
    </source>
</evidence>
<dbReference type="Gene3D" id="3.30.1360.40">
    <property type="match status" value="1"/>
</dbReference>
<name>A0A0K8J7S3_9FIRM</name>
<comment type="similarity">
    <text evidence="2">Belongs to the type II topoisomerase GyrA/ParC subunit family.</text>
</comment>
<dbReference type="GO" id="GO:0006265">
    <property type="term" value="P:DNA topological change"/>
    <property type="evidence" value="ECO:0007669"/>
    <property type="project" value="UniProtKB-UniRule"/>
</dbReference>
<evidence type="ECO:0000313" key="10">
    <source>
        <dbReference type="Proteomes" id="UP000196053"/>
    </source>
</evidence>
<dbReference type="SUPFAM" id="SSF101904">
    <property type="entry name" value="GyrA/ParC C-terminal domain-like"/>
    <property type="match status" value="1"/>
</dbReference>
<dbReference type="GO" id="GO:0009330">
    <property type="term" value="C:DNA topoisomerase type II (double strand cut, ATP-hydrolyzing) complex"/>
    <property type="evidence" value="ECO:0007669"/>
    <property type="project" value="TreeGrafter"/>
</dbReference>
<dbReference type="SMART" id="SM00434">
    <property type="entry name" value="TOP4c"/>
    <property type="match status" value="1"/>
</dbReference>
<dbReference type="GO" id="GO:0005737">
    <property type="term" value="C:cytoplasm"/>
    <property type="evidence" value="ECO:0007669"/>
    <property type="project" value="TreeGrafter"/>
</dbReference>
<dbReference type="PROSITE" id="PS52040">
    <property type="entry name" value="TOPO_IIA"/>
    <property type="match status" value="1"/>
</dbReference>
<protein>
    <recommendedName>
        <fullName evidence="3">DNA topoisomerase (ATP-hydrolyzing)</fullName>
        <ecNumber evidence="3">5.6.2.2</ecNumber>
    </recommendedName>
</protein>
<comment type="catalytic activity">
    <reaction evidence="1 7">
        <text>ATP-dependent breakage, passage and rejoining of double-stranded DNA.</text>
        <dbReference type="EC" id="5.6.2.2"/>
    </reaction>
</comment>
<keyword evidence="4 7" id="KW-0799">Topoisomerase</keyword>
<dbReference type="EMBL" id="LN879430">
    <property type="protein sequence ID" value="CUH93600.1"/>
    <property type="molecule type" value="Genomic_DNA"/>
</dbReference>
<dbReference type="PANTHER" id="PTHR43493:SF9">
    <property type="entry name" value="DNA TOPOISOMERASE 4 SUBUNIT A"/>
    <property type="match status" value="1"/>
</dbReference>
<dbReference type="SUPFAM" id="SSF56719">
    <property type="entry name" value="Type II DNA topoisomerase"/>
    <property type="match status" value="1"/>
</dbReference>
<dbReference type="CDD" id="cd00187">
    <property type="entry name" value="TOP4c"/>
    <property type="match status" value="1"/>
</dbReference>
<dbReference type="Gene3D" id="2.120.10.90">
    <property type="entry name" value="DNA gyrase/topoisomerase IV, subunit A, C-terminal"/>
    <property type="match status" value="1"/>
</dbReference>
<dbReference type="Proteomes" id="UP000196053">
    <property type="component" value="Chromosome I"/>
</dbReference>
<dbReference type="Pfam" id="PF03989">
    <property type="entry name" value="DNA_gyraseA_C"/>
    <property type="match status" value="2"/>
</dbReference>
<dbReference type="InterPro" id="IPR035516">
    <property type="entry name" value="Gyrase/topoIV_suA_C"/>
</dbReference>
<dbReference type="Pfam" id="PF00521">
    <property type="entry name" value="DNA_topoisoIV"/>
    <property type="match status" value="1"/>
</dbReference>
<dbReference type="RefSeq" id="WP_058258832.1">
    <property type="nucleotide sequence ID" value="NZ_JANWKB010000088.1"/>
</dbReference>
<evidence type="ECO:0000256" key="2">
    <source>
        <dbReference type="ARBA" id="ARBA00008263"/>
    </source>
</evidence>
<dbReference type="NCBIfam" id="NF004044">
    <property type="entry name" value="PRK05561.1"/>
    <property type="match status" value="1"/>
</dbReference>
<dbReference type="InterPro" id="IPR013760">
    <property type="entry name" value="Topo_IIA-like_dom_sf"/>
</dbReference>
<evidence type="ECO:0000256" key="6">
    <source>
        <dbReference type="ARBA" id="ARBA00023235"/>
    </source>
</evidence>
<dbReference type="Gene3D" id="3.90.199.10">
    <property type="entry name" value="Topoisomerase II, domain 5"/>
    <property type="match status" value="1"/>
</dbReference>
<dbReference type="FunFam" id="3.30.1360.40:FF:000002">
    <property type="entry name" value="DNA gyrase subunit A"/>
    <property type="match status" value="1"/>
</dbReference>
<evidence type="ECO:0000256" key="7">
    <source>
        <dbReference type="PROSITE-ProRule" id="PRU01384"/>
    </source>
</evidence>
<reference evidence="10" key="1">
    <citation type="submission" date="2015-09" db="EMBL/GenBank/DDBJ databases">
        <authorList>
            <person name="Wibberg D."/>
        </authorList>
    </citation>
    <scope>NUCLEOTIDE SEQUENCE [LARGE SCALE GENOMIC DNA]</scope>
    <source>
        <strain evidence="10">SD1D</strain>
    </source>
</reference>